<evidence type="ECO:0000256" key="2">
    <source>
        <dbReference type="ARBA" id="ARBA00022475"/>
    </source>
</evidence>
<keyword evidence="7" id="KW-0406">Ion transport</keyword>
<evidence type="ECO:0000256" key="15">
    <source>
        <dbReference type="SAM" id="Phobius"/>
    </source>
</evidence>
<dbReference type="GO" id="GO:0015276">
    <property type="term" value="F:ligand-gated monoatomic ion channel activity"/>
    <property type="evidence" value="ECO:0007669"/>
    <property type="project" value="InterPro"/>
</dbReference>
<keyword evidence="12" id="KW-1071">Ligand-gated ion channel</keyword>
<keyword evidence="10" id="KW-0325">Glycoprotein</keyword>
<keyword evidence="8 15" id="KW-0472">Membrane</keyword>
<dbReference type="InterPro" id="IPR001638">
    <property type="entry name" value="Solute-binding_3/MltF_N"/>
</dbReference>
<keyword evidence="11" id="KW-0628">Postsynaptic cell membrane</keyword>
<dbReference type="Gene3D" id="3.40.190.10">
    <property type="entry name" value="Periplasmic binding protein-like II"/>
    <property type="match status" value="2"/>
</dbReference>
<gene>
    <name evidence="19" type="ORF">LSH36_160g00009</name>
</gene>
<feature type="transmembrane region" description="Helical" evidence="15">
    <location>
        <begin position="6"/>
        <end position="24"/>
    </location>
</feature>
<dbReference type="InterPro" id="IPR015683">
    <property type="entry name" value="Ionotropic_Glu_rcpt"/>
</dbReference>
<comment type="subcellular location">
    <subcellularLocation>
        <location evidence="14">Postsynaptic cell membrane</location>
        <topology evidence="14">Multi-pass membrane protein</topology>
    </subcellularLocation>
</comment>
<evidence type="ECO:0000259" key="18">
    <source>
        <dbReference type="SMART" id="SM00918"/>
    </source>
</evidence>
<evidence type="ECO:0000256" key="4">
    <source>
        <dbReference type="ARBA" id="ARBA00022729"/>
    </source>
</evidence>
<evidence type="ECO:0000256" key="9">
    <source>
        <dbReference type="ARBA" id="ARBA00023170"/>
    </source>
</evidence>
<evidence type="ECO:0008006" key="21">
    <source>
        <dbReference type="Google" id="ProtNLM"/>
    </source>
</evidence>
<evidence type="ECO:0000259" key="16">
    <source>
        <dbReference type="SMART" id="SM00062"/>
    </source>
</evidence>
<feature type="domain" description="Solute-binding protein family 3/N-terminal" evidence="16">
    <location>
        <begin position="37"/>
        <end position="291"/>
    </location>
</feature>
<evidence type="ECO:0000313" key="19">
    <source>
        <dbReference type="EMBL" id="KAK2159004.1"/>
    </source>
</evidence>
<dbReference type="FunFam" id="3.40.190.10:FF:000060">
    <property type="entry name" value="Glutamate receptor ionotropic, kainate 1"/>
    <property type="match status" value="1"/>
</dbReference>
<keyword evidence="6" id="KW-0770">Synapse</keyword>
<evidence type="ECO:0000256" key="13">
    <source>
        <dbReference type="ARBA" id="ARBA00023303"/>
    </source>
</evidence>
<dbReference type="InterPro" id="IPR001320">
    <property type="entry name" value="Iontro_rcpt_C"/>
</dbReference>
<evidence type="ECO:0000256" key="3">
    <source>
        <dbReference type="ARBA" id="ARBA00022692"/>
    </source>
</evidence>
<dbReference type="Proteomes" id="UP001208570">
    <property type="component" value="Unassembled WGS sequence"/>
</dbReference>
<dbReference type="Pfam" id="PF10613">
    <property type="entry name" value="Lig_chan-Glu_bd"/>
    <property type="match status" value="1"/>
</dbReference>
<dbReference type="SUPFAM" id="SSF53850">
    <property type="entry name" value="Periplasmic binding protein-like II"/>
    <property type="match status" value="1"/>
</dbReference>
<organism evidence="19 20">
    <name type="scientific">Paralvinella palmiformis</name>
    <dbReference type="NCBI Taxonomy" id="53620"/>
    <lineage>
        <taxon>Eukaryota</taxon>
        <taxon>Metazoa</taxon>
        <taxon>Spiralia</taxon>
        <taxon>Lophotrochozoa</taxon>
        <taxon>Annelida</taxon>
        <taxon>Polychaeta</taxon>
        <taxon>Sedentaria</taxon>
        <taxon>Canalipalpata</taxon>
        <taxon>Terebellida</taxon>
        <taxon>Terebelliformia</taxon>
        <taxon>Alvinellidae</taxon>
        <taxon>Paralvinella</taxon>
    </lineage>
</organism>
<comment type="caution">
    <text evidence="19">The sequence shown here is derived from an EMBL/GenBank/DDBJ whole genome shotgun (WGS) entry which is preliminary data.</text>
</comment>
<feature type="domain" description="Ionotropic glutamate receptor C-terminal" evidence="17">
    <location>
        <begin position="37"/>
        <end position="290"/>
    </location>
</feature>
<reference evidence="19" key="1">
    <citation type="journal article" date="2023" name="Mol. Biol. Evol.">
        <title>Third-Generation Sequencing Reveals the Adaptive Role of the Epigenome in Three Deep-Sea Polychaetes.</title>
        <authorList>
            <person name="Perez M."/>
            <person name="Aroh O."/>
            <person name="Sun Y."/>
            <person name="Lan Y."/>
            <person name="Juniper S.K."/>
            <person name="Young C.R."/>
            <person name="Angers B."/>
            <person name="Qian P.Y."/>
        </authorList>
    </citation>
    <scope>NUCLEOTIDE SEQUENCE</scope>
    <source>
        <strain evidence="19">P08H-3</strain>
    </source>
</reference>
<dbReference type="PANTHER" id="PTHR18966">
    <property type="entry name" value="IONOTROPIC GLUTAMATE RECEPTOR"/>
    <property type="match status" value="1"/>
</dbReference>
<accession>A0AAD9JTA9</accession>
<evidence type="ECO:0000256" key="7">
    <source>
        <dbReference type="ARBA" id="ARBA00023065"/>
    </source>
</evidence>
<protein>
    <recommendedName>
        <fullName evidence="21">Ionotropic glutamate receptor</fullName>
    </recommendedName>
</protein>
<evidence type="ECO:0000256" key="12">
    <source>
        <dbReference type="ARBA" id="ARBA00023286"/>
    </source>
</evidence>
<evidence type="ECO:0000256" key="10">
    <source>
        <dbReference type="ARBA" id="ARBA00023180"/>
    </source>
</evidence>
<keyword evidence="5 15" id="KW-1133">Transmembrane helix</keyword>
<dbReference type="EMBL" id="JAODUP010000160">
    <property type="protein sequence ID" value="KAK2159004.1"/>
    <property type="molecule type" value="Genomic_DNA"/>
</dbReference>
<evidence type="ECO:0000256" key="8">
    <source>
        <dbReference type="ARBA" id="ARBA00023136"/>
    </source>
</evidence>
<dbReference type="SMART" id="SM00918">
    <property type="entry name" value="Lig_chan-Glu_bd"/>
    <property type="match status" value="1"/>
</dbReference>
<dbReference type="FunFam" id="3.40.190.10:FF:000024">
    <property type="entry name" value="Glutamate receptor, ionotropic, delta 1"/>
    <property type="match status" value="1"/>
</dbReference>
<dbReference type="InterPro" id="IPR019594">
    <property type="entry name" value="Glu/Gly-bd"/>
</dbReference>
<name>A0AAD9JTA9_9ANNE</name>
<keyword evidence="3 15" id="KW-0812">Transmembrane</keyword>
<keyword evidence="9" id="KW-0675">Receptor</keyword>
<dbReference type="SMART" id="SM00062">
    <property type="entry name" value="PBPb"/>
    <property type="match status" value="1"/>
</dbReference>
<feature type="domain" description="Ionotropic glutamate receptor L-glutamate and glycine-binding" evidence="18">
    <location>
        <begin position="47"/>
        <end position="109"/>
    </location>
</feature>
<keyword evidence="13" id="KW-0407">Ion channel</keyword>
<dbReference type="AlphaFoldDB" id="A0AAD9JTA9"/>
<keyword evidence="20" id="KW-1185">Reference proteome</keyword>
<evidence type="ECO:0000256" key="1">
    <source>
        <dbReference type="ARBA" id="ARBA00022448"/>
    </source>
</evidence>
<keyword evidence="4" id="KW-0732">Signal</keyword>
<evidence type="ECO:0000259" key="17">
    <source>
        <dbReference type="SMART" id="SM00079"/>
    </source>
</evidence>
<keyword evidence="1" id="KW-0813">Transport</keyword>
<evidence type="ECO:0000256" key="5">
    <source>
        <dbReference type="ARBA" id="ARBA00022989"/>
    </source>
</evidence>
<evidence type="ECO:0000256" key="14">
    <source>
        <dbReference type="ARBA" id="ARBA00034104"/>
    </source>
</evidence>
<evidence type="ECO:0000313" key="20">
    <source>
        <dbReference type="Proteomes" id="UP001208570"/>
    </source>
</evidence>
<evidence type="ECO:0000256" key="11">
    <source>
        <dbReference type="ARBA" id="ARBA00023257"/>
    </source>
</evidence>
<evidence type="ECO:0000256" key="6">
    <source>
        <dbReference type="ARBA" id="ARBA00023018"/>
    </source>
</evidence>
<keyword evidence="2" id="KW-1003">Cell membrane</keyword>
<dbReference type="GO" id="GO:0045211">
    <property type="term" value="C:postsynaptic membrane"/>
    <property type="evidence" value="ECO:0007669"/>
    <property type="project" value="UniProtKB-SubCell"/>
</dbReference>
<dbReference type="SMART" id="SM00079">
    <property type="entry name" value="PBPe"/>
    <property type="match status" value="1"/>
</dbReference>
<sequence>MADDRGSTYYLIVLGIIIIGFTSGEDIFRQKRDDAHKVIVTTITEEPYVMLKNPRGSGNDNFEGIIPDMMAYISDKLKLHYEFRIVGDSKYGSKDESGKWSGMIGEMLRGTADMAAAPITISMEREKVVDFAKPFEHFGTVLLVLEPEDGSEPKISSMDDLAKQNELSYGIVRDGVTETFFKSSNIDTYKKIWETISQNPQNMVGKVEEGVEKVRKSKGKYVFIVESATAEYWVNKAPCNLRIVGDRINSNAFGFALKKGDDYKEKIDEVILEMKASGTMNQIRKKWKRGECGRDIFTDDINSAPPLSGGVLGVTRQMALWSALTAVLLRL</sequence>
<proteinExistence type="predicted"/>